<feature type="non-terminal residue" evidence="2">
    <location>
        <position position="1"/>
    </location>
</feature>
<keyword evidence="2" id="KW-0808">Transferase</keyword>
<keyword evidence="2" id="KW-0695">RNA-directed DNA polymerase</keyword>
<dbReference type="AlphaFoldDB" id="A0A392NX89"/>
<dbReference type="InterPro" id="IPR043502">
    <property type="entry name" value="DNA/RNA_pol_sf"/>
</dbReference>
<evidence type="ECO:0000259" key="1">
    <source>
        <dbReference type="Pfam" id="PF07727"/>
    </source>
</evidence>
<name>A0A392NX89_9FABA</name>
<dbReference type="Pfam" id="PF07727">
    <property type="entry name" value="RVT_2"/>
    <property type="match status" value="1"/>
</dbReference>
<feature type="domain" description="Reverse transcriptase Ty1/copia-type" evidence="1">
    <location>
        <begin position="37"/>
        <end position="154"/>
    </location>
</feature>
<keyword evidence="3" id="KW-1185">Reference proteome</keyword>
<dbReference type="GO" id="GO:0003964">
    <property type="term" value="F:RNA-directed DNA polymerase activity"/>
    <property type="evidence" value="ECO:0007669"/>
    <property type="project" value="UniProtKB-KW"/>
</dbReference>
<proteinExistence type="predicted"/>
<keyword evidence="2" id="KW-0548">Nucleotidyltransferase</keyword>
<organism evidence="2 3">
    <name type="scientific">Trifolium medium</name>
    <dbReference type="NCBI Taxonomy" id="97028"/>
    <lineage>
        <taxon>Eukaryota</taxon>
        <taxon>Viridiplantae</taxon>
        <taxon>Streptophyta</taxon>
        <taxon>Embryophyta</taxon>
        <taxon>Tracheophyta</taxon>
        <taxon>Spermatophyta</taxon>
        <taxon>Magnoliopsida</taxon>
        <taxon>eudicotyledons</taxon>
        <taxon>Gunneridae</taxon>
        <taxon>Pentapetalae</taxon>
        <taxon>rosids</taxon>
        <taxon>fabids</taxon>
        <taxon>Fabales</taxon>
        <taxon>Fabaceae</taxon>
        <taxon>Papilionoideae</taxon>
        <taxon>50 kb inversion clade</taxon>
        <taxon>NPAAA clade</taxon>
        <taxon>Hologalegina</taxon>
        <taxon>IRL clade</taxon>
        <taxon>Trifolieae</taxon>
        <taxon>Trifolium</taxon>
    </lineage>
</organism>
<dbReference type="InterPro" id="IPR013103">
    <property type="entry name" value="RVT_2"/>
</dbReference>
<dbReference type="SUPFAM" id="SSF56672">
    <property type="entry name" value="DNA/RNA polymerases"/>
    <property type="match status" value="1"/>
</dbReference>
<sequence>SETPTVGRVRRPPPYLGDYVTCDDLTDEDAMNFAMFVGVKWIFKTKLKETGEIEKFKARLVAKGYTQEEGMDYSEILAPVARLETIRTVVALAATKKWNIHQLDIKSAFLHGAINEDVYLEQPPGYVFQGREHQVYKLKKALYGLKQAPRAWYNR</sequence>
<accession>A0A392NX89</accession>
<evidence type="ECO:0000313" key="3">
    <source>
        <dbReference type="Proteomes" id="UP000265520"/>
    </source>
</evidence>
<dbReference type="Proteomes" id="UP000265520">
    <property type="component" value="Unassembled WGS sequence"/>
</dbReference>
<comment type="caution">
    <text evidence="2">The sequence shown here is derived from an EMBL/GenBank/DDBJ whole genome shotgun (WGS) entry which is preliminary data.</text>
</comment>
<protein>
    <submittedName>
        <fullName evidence="2">Reverse transcriptase</fullName>
    </submittedName>
</protein>
<evidence type="ECO:0000313" key="2">
    <source>
        <dbReference type="EMBL" id="MCI04428.1"/>
    </source>
</evidence>
<dbReference type="EMBL" id="LXQA010055384">
    <property type="protein sequence ID" value="MCI04428.1"/>
    <property type="molecule type" value="Genomic_DNA"/>
</dbReference>
<reference evidence="2 3" key="1">
    <citation type="journal article" date="2018" name="Front. Plant Sci.">
        <title>Red Clover (Trifolium pratense) and Zigzag Clover (T. medium) - A Picture of Genomic Similarities and Differences.</title>
        <authorList>
            <person name="Dluhosova J."/>
            <person name="Istvanek J."/>
            <person name="Nedelnik J."/>
            <person name="Repkova J."/>
        </authorList>
    </citation>
    <scope>NUCLEOTIDE SEQUENCE [LARGE SCALE GENOMIC DNA]</scope>
    <source>
        <strain evidence="3">cv. 10/8</strain>
        <tissue evidence="2">Leaf</tissue>
    </source>
</reference>